<dbReference type="GO" id="GO:0005794">
    <property type="term" value="C:Golgi apparatus"/>
    <property type="evidence" value="ECO:0007669"/>
    <property type="project" value="TreeGrafter"/>
</dbReference>
<feature type="coiled-coil region" evidence="1">
    <location>
        <begin position="318"/>
        <end position="448"/>
    </location>
</feature>
<dbReference type="OrthoDB" id="74178at2759"/>
<organism evidence="3 4">
    <name type="scientific">Colletotrichum karsti</name>
    <dbReference type="NCBI Taxonomy" id="1095194"/>
    <lineage>
        <taxon>Eukaryota</taxon>
        <taxon>Fungi</taxon>
        <taxon>Dikarya</taxon>
        <taxon>Ascomycota</taxon>
        <taxon>Pezizomycotina</taxon>
        <taxon>Sordariomycetes</taxon>
        <taxon>Hypocreomycetidae</taxon>
        <taxon>Glomerellales</taxon>
        <taxon>Glomerellaceae</taxon>
        <taxon>Colletotrichum</taxon>
        <taxon>Colletotrichum boninense species complex</taxon>
    </lineage>
</organism>
<evidence type="ECO:0000313" key="3">
    <source>
        <dbReference type="EMBL" id="KAF9869826.1"/>
    </source>
</evidence>
<protein>
    <submittedName>
        <fullName evidence="3">M protein repeat protein</fullName>
    </submittedName>
</protein>
<dbReference type="AlphaFoldDB" id="A0A9P6HWZ5"/>
<dbReference type="GeneID" id="62168529"/>
<keyword evidence="1" id="KW-0175">Coiled coil</keyword>
<comment type="caution">
    <text evidence="3">The sequence shown here is derived from an EMBL/GenBank/DDBJ whole genome shotgun (WGS) entry which is preliminary data.</text>
</comment>
<feature type="compositionally biased region" description="Polar residues" evidence="2">
    <location>
        <begin position="162"/>
        <end position="183"/>
    </location>
</feature>
<keyword evidence="4" id="KW-1185">Reference proteome</keyword>
<name>A0A9P6HWZ5_9PEZI</name>
<accession>A0A9P6HWZ5</accession>
<gene>
    <name evidence="3" type="ORF">CkaCkLH20_12743</name>
</gene>
<feature type="region of interest" description="Disordered" evidence="2">
    <location>
        <begin position="27"/>
        <end position="206"/>
    </location>
</feature>
<reference evidence="3" key="1">
    <citation type="submission" date="2020-03" db="EMBL/GenBank/DDBJ databases">
        <authorList>
            <person name="He L."/>
        </authorList>
    </citation>
    <scope>NUCLEOTIDE SEQUENCE</scope>
    <source>
        <strain evidence="3">CkLH20</strain>
    </source>
</reference>
<evidence type="ECO:0000256" key="1">
    <source>
        <dbReference type="SAM" id="Coils"/>
    </source>
</evidence>
<feature type="compositionally biased region" description="Polar residues" evidence="2">
    <location>
        <begin position="139"/>
        <end position="154"/>
    </location>
</feature>
<feature type="region of interest" description="Disordered" evidence="2">
    <location>
        <begin position="533"/>
        <end position="552"/>
    </location>
</feature>
<dbReference type="SUPFAM" id="SSF57997">
    <property type="entry name" value="Tropomyosin"/>
    <property type="match status" value="1"/>
</dbReference>
<dbReference type="EMBL" id="JAATWM020000064">
    <property type="protein sequence ID" value="KAF9869826.1"/>
    <property type="molecule type" value="Genomic_DNA"/>
</dbReference>
<dbReference type="InterPro" id="IPR022092">
    <property type="entry name" value="TMF_DNA-bd"/>
</dbReference>
<dbReference type="PANTHER" id="PTHR46515">
    <property type="entry name" value="TATA ELEMENT MODULATORY FACTOR TMF1"/>
    <property type="match status" value="1"/>
</dbReference>
<dbReference type="RefSeq" id="XP_038739287.1">
    <property type="nucleotide sequence ID" value="XM_038895455.1"/>
</dbReference>
<proteinExistence type="predicted"/>
<evidence type="ECO:0000256" key="2">
    <source>
        <dbReference type="SAM" id="MobiDB-lite"/>
    </source>
</evidence>
<dbReference type="PANTHER" id="PTHR46515:SF1">
    <property type="entry name" value="TATA ELEMENT MODULATORY FACTOR"/>
    <property type="match status" value="1"/>
</dbReference>
<feature type="compositionally biased region" description="Basic and acidic residues" evidence="2">
    <location>
        <begin position="68"/>
        <end position="77"/>
    </location>
</feature>
<evidence type="ECO:0000313" key="4">
    <source>
        <dbReference type="Proteomes" id="UP000781932"/>
    </source>
</evidence>
<feature type="compositionally biased region" description="Polar residues" evidence="2">
    <location>
        <begin position="106"/>
        <end position="126"/>
    </location>
</feature>
<dbReference type="GO" id="GO:0005783">
    <property type="term" value="C:endoplasmic reticulum"/>
    <property type="evidence" value="ECO:0007669"/>
    <property type="project" value="TreeGrafter"/>
</dbReference>
<dbReference type="Pfam" id="PF12329">
    <property type="entry name" value="TMF_DNA_bd"/>
    <property type="match status" value="1"/>
</dbReference>
<sequence>MAAPAKSSRWGSFLQQAVAGVEARLDNILAEGENGPGQQQTQAPDRPDTPAKEQSQVGPSRSSTSSRTNDRLQERLAKAMAAKNSQSSDARSARPSADGDRPGAVSPQNEPSAAFVSISTAGSASAPSVPALGLDVLSGDTTQNISQPTTASVQHSEETPRSPITTPKEINSESAKTVSTSSTVPPPRLYLPESSTTEALGKPAHDCNRCTELQVRVEALEAGYEQAAKDQQEEIHRHVEQFEALQAKVQFLAKEATDAARKSAVAAPAGSDERKLAERDEKIALLMEEGRYLAATEQKHRSIIKKLRSQVAGDEKVVGDLRGRLEKALADMETLRTKATRVEELEQLNQELQIRSNGMLDELNALRADAATDKSTIQKLREDLRKATDQANFAVAQANEEALAAAKRRTKDLEDSVAALQLEKTFVADRAKASTAEAEDKAARAAERSRLKEIELMAEIQAMEGKLEAMRALAEEASSGAVGDSQAKLLRQVETLQTQHAIATENWQGIEASLLARLGNLERERDDALRRESDMRRKARETATKCKRQDEELQELSSRFPSYQRDIETYKSRVDTLQKRAEEAESALAQARSDLEKQQMPTRLALAVRTNAYFQQRPSSAARRLWPREGPQNFNPDKWDGRLPGWIVSREKVVKPASIKTIDFTWRP</sequence>
<feature type="compositionally biased region" description="Low complexity" evidence="2">
    <location>
        <begin position="85"/>
        <end position="96"/>
    </location>
</feature>
<dbReference type="Proteomes" id="UP000781932">
    <property type="component" value="Unassembled WGS sequence"/>
</dbReference>
<feature type="compositionally biased region" description="Basic and acidic residues" evidence="2">
    <location>
        <begin position="533"/>
        <end position="551"/>
    </location>
</feature>
<dbReference type="Gene3D" id="1.20.5.340">
    <property type="match status" value="1"/>
</dbReference>
<dbReference type="InterPro" id="IPR052602">
    <property type="entry name" value="Growth_transcription_reg"/>
</dbReference>
<feature type="coiled-coil region" evidence="1">
    <location>
        <begin position="210"/>
        <end position="262"/>
    </location>
</feature>
<reference evidence="3" key="2">
    <citation type="submission" date="2020-11" db="EMBL/GenBank/DDBJ databases">
        <title>Whole genome sequencing of Colletotrichum sp.</title>
        <authorList>
            <person name="Li H."/>
        </authorList>
    </citation>
    <scope>NUCLEOTIDE SEQUENCE</scope>
    <source>
        <strain evidence="3">CkLH20</strain>
    </source>
</reference>